<dbReference type="SUPFAM" id="SSF47923">
    <property type="entry name" value="Ypt/Rab-GAP domain of gyp1p"/>
    <property type="match status" value="1"/>
</dbReference>
<name>L2GQ62_VITCO</name>
<dbReference type="GeneID" id="19880782"/>
<accession>L2GQ62</accession>
<dbReference type="VEuPathDB" id="MicrosporidiaDB:VICG_00064"/>
<keyword evidence="1" id="KW-0812">Transmembrane</keyword>
<evidence type="ECO:0008006" key="4">
    <source>
        <dbReference type="Google" id="ProtNLM"/>
    </source>
</evidence>
<evidence type="ECO:0000313" key="3">
    <source>
        <dbReference type="Proteomes" id="UP000011082"/>
    </source>
</evidence>
<evidence type="ECO:0000313" key="2">
    <source>
        <dbReference type="EMBL" id="ELA42749.1"/>
    </source>
</evidence>
<sequence>MSRETLLTTLKKFEEEPKIEIEKIKKEEIYTIMNDLNRSDFKFSKLHKSFLATKLYLFLLQKTFDNFPISYFQGMMEIAAVLVDAYFQDKAASFRLKHKDSDEHAPPALKIGEISDKEKSMFEEFLASNLDLYNKFRNGLINILIEKFIFFTKDEFRNYNENNKIFIKLMKDKFKRVIEPTASIKYMNHTLTFFKRIAGNSDVAFKFFNLVLNSDPSIVFSILAVYIDKVDHFNSARVTITDENRNQYMVTSLEENDIRNIIGAQEMFLKCKSGMETDRQSKSTYIFLGAAVGCAVLALLISRWNDRDNK</sequence>
<dbReference type="HOGENOM" id="CLU_897727_0_0_1"/>
<dbReference type="InParanoid" id="L2GQ62"/>
<keyword evidence="1" id="KW-1133">Transmembrane helix</keyword>
<feature type="transmembrane region" description="Helical" evidence="1">
    <location>
        <begin position="285"/>
        <end position="304"/>
    </location>
</feature>
<keyword evidence="1" id="KW-0472">Membrane</keyword>
<organism evidence="2 3">
    <name type="scientific">Vittaforma corneae (strain ATCC 50505)</name>
    <name type="common">Microsporidian parasite</name>
    <name type="synonym">Nosema corneum</name>
    <dbReference type="NCBI Taxonomy" id="993615"/>
    <lineage>
        <taxon>Eukaryota</taxon>
        <taxon>Fungi</taxon>
        <taxon>Fungi incertae sedis</taxon>
        <taxon>Microsporidia</taxon>
        <taxon>Nosematidae</taxon>
        <taxon>Vittaforma</taxon>
    </lineage>
</organism>
<dbReference type="OrthoDB" id="2193149at2759"/>
<dbReference type="InterPro" id="IPR035969">
    <property type="entry name" value="Rab-GAP_TBC_sf"/>
</dbReference>
<dbReference type="RefSeq" id="XP_007603517.1">
    <property type="nucleotide sequence ID" value="XM_007603455.1"/>
</dbReference>
<dbReference type="EMBL" id="JH370130">
    <property type="protein sequence ID" value="ELA42749.1"/>
    <property type="molecule type" value="Genomic_DNA"/>
</dbReference>
<reference evidence="3" key="1">
    <citation type="submission" date="2011-05" db="EMBL/GenBank/DDBJ databases">
        <title>The genome sequence of Vittaforma corneae strain ATCC 50505.</title>
        <authorList>
            <consortium name="The Broad Institute Genome Sequencing Platform"/>
            <person name="Cuomo C."/>
            <person name="Didier E."/>
            <person name="Bowers L."/>
            <person name="Young S.K."/>
            <person name="Zeng Q."/>
            <person name="Gargeya S."/>
            <person name="Fitzgerald M."/>
            <person name="Haas B."/>
            <person name="Abouelleil A."/>
            <person name="Alvarado L."/>
            <person name="Arachchi H.M."/>
            <person name="Berlin A."/>
            <person name="Chapman S.B."/>
            <person name="Gearin G."/>
            <person name="Goldberg J."/>
            <person name="Griggs A."/>
            <person name="Gujja S."/>
            <person name="Hansen M."/>
            <person name="Heiman D."/>
            <person name="Howarth C."/>
            <person name="Larimer J."/>
            <person name="Lui A."/>
            <person name="MacDonald P.J.P."/>
            <person name="McCowen C."/>
            <person name="Montmayeur A."/>
            <person name="Murphy C."/>
            <person name="Neiman D."/>
            <person name="Pearson M."/>
            <person name="Priest M."/>
            <person name="Roberts A."/>
            <person name="Saif S."/>
            <person name="Shea T."/>
            <person name="Sisk P."/>
            <person name="Stolte C."/>
            <person name="Sykes S."/>
            <person name="Wortman J."/>
            <person name="Nusbaum C."/>
            <person name="Birren B."/>
        </authorList>
    </citation>
    <scope>NUCLEOTIDE SEQUENCE [LARGE SCALE GENOMIC DNA]</scope>
    <source>
        <strain evidence="3">ATCC 50505</strain>
    </source>
</reference>
<dbReference type="OMA" id="DSMNDIY"/>
<protein>
    <recommendedName>
        <fullName evidence="4">Rab-GAP TBC domain-containing protein</fullName>
    </recommendedName>
</protein>
<evidence type="ECO:0000256" key="1">
    <source>
        <dbReference type="SAM" id="Phobius"/>
    </source>
</evidence>
<dbReference type="Proteomes" id="UP000011082">
    <property type="component" value="Unassembled WGS sequence"/>
</dbReference>
<keyword evidence="3" id="KW-1185">Reference proteome</keyword>
<gene>
    <name evidence="2" type="ORF">VICG_00064</name>
</gene>
<dbReference type="AlphaFoldDB" id="L2GQ62"/>
<proteinExistence type="predicted"/>